<dbReference type="InterPro" id="IPR035709">
    <property type="entry name" value="YoaB-like"/>
</dbReference>
<dbReference type="STRING" id="1610491.AAV94_00700"/>
<gene>
    <name evidence="1" type="ORF">AAV94_00700</name>
</gene>
<dbReference type="SUPFAM" id="SSF55298">
    <property type="entry name" value="YjgF-like"/>
    <property type="match status" value="1"/>
</dbReference>
<evidence type="ECO:0000313" key="1">
    <source>
        <dbReference type="EMBL" id="KKW69284.1"/>
    </source>
</evidence>
<dbReference type="InterPro" id="IPR006175">
    <property type="entry name" value="YjgF/YER057c/UK114"/>
</dbReference>
<comment type="caution">
    <text evidence="1">The sequence shown here is derived from an EMBL/GenBank/DDBJ whole genome shotgun (WGS) entry which is preliminary data.</text>
</comment>
<accession>A0A0U1Q3G9</accession>
<dbReference type="Gene3D" id="3.30.1330.40">
    <property type="entry name" value="RutC-like"/>
    <property type="match status" value="1"/>
</dbReference>
<organism evidence="1 2">
    <name type="scientific">Lampropedia cohaerens</name>
    <dbReference type="NCBI Taxonomy" id="1610491"/>
    <lineage>
        <taxon>Bacteria</taxon>
        <taxon>Pseudomonadati</taxon>
        <taxon>Pseudomonadota</taxon>
        <taxon>Betaproteobacteria</taxon>
        <taxon>Burkholderiales</taxon>
        <taxon>Comamonadaceae</taxon>
        <taxon>Lampropedia</taxon>
    </lineage>
</organism>
<dbReference type="OrthoDB" id="6899345at2"/>
<keyword evidence="2" id="KW-1185">Reference proteome</keyword>
<name>A0A0U1Q3G9_9BURK</name>
<dbReference type="PATRIC" id="fig|1610491.3.peg.147"/>
<evidence type="ECO:0008006" key="3">
    <source>
        <dbReference type="Google" id="ProtNLM"/>
    </source>
</evidence>
<dbReference type="RefSeq" id="WP_046740405.1">
    <property type="nucleotide sequence ID" value="NZ_LBNQ01000008.1"/>
</dbReference>
<evidence type="ECO:0000313" key="2">
    <source>
        <dbReference type="Proteomes" id="UP000050580"/>
    </source>
</evidence>
<proteinExistence type="predicted"/>
<dbReference type="Pfam" id="PF01042">
    <property type="entry name" value="Ribonuc_L-PSP"/>
    <property type="match status" value="1"/>
</dbReference>
<dbReference type="EMBL" id="LBNQ01000008">
    <property type="protein sequence ID" value="KKW69284.1"/>
    <property type="molecule type" value="Genomic_DNA"/>
</dbReference>
<dbReference type="PANTHER" id="PTHR47328:SF1">
    <property type="entry name" value="RUTC FAMILY PROTEIN YOAB"/>
    <property type="match status" value="1"/>
</dbReference>
<dbReference type="InterPro" id="IPR035959">
    <property type="entry name" value="RutC-like_sf"/>
</dbReference>
<protein>
    <recommendedName>
        <fullName evidence="3">Aminoacrylate peracid reductase</fullName>
    </recommendedName>
</protein>
<dbReference type="Proteomes" id="UP000050580">
    <property type="component" value="Unassembled WGS sequence"/>
</dbReference>
<dbReference type="PANTHER" id="PTHR47328">
    <property type="match status" value="1"/>
</dbReference>
<dbReference type="CDD" id="cd06150">
    <property type="entry name" value="YjgF_YER057c_UK114_like_2"/>
    <property type="match status" value="1"/>
</dbReference>
<sequence length="125" mass="13363">MSSACPTLVRHDVGARLSEIAVHNGTVYLAGQIPENSPGADLATQTREVLGHIDRLLAQAGSSKKSILQCQIYLRDIAQIAVMNQVWDAWVVPGHTPPRATVQAQLANPDYGIEVVVVAAVEQQG</sequence>
<dbReference type="AlphaFoldDB" id="A0A0U1Q3G9"/>
<reference evidence="1 2" key="1">
    <citation type="submission" date="2015-05" db="EMBL/GenBank/DDBJ databases">
        <title>Draft genome sequence of Lampropedia sp. CT6, isolated from the microbial mat of a hot water spring, located at Manikaran, India.</title>
        <authorList>
            <person name="Tripathi C."/>
            <person name="Rani P."/>
            <person name="Mahato N.K."/>
            <person name="Lal R."/>
        </authorList>
    </citation>
    <scope>NUCLEOTIDE SEQUENCE [LARGE SCALE GENOMIC DNA]</scope>
    <source>
        <strain evidence="1 2">CT6</strain>
    </source>
</reference>